<accession>A0A9Q0S8J1</accession>
<dbReference type="Proteomes" id="UP001151699">
    <property type="component" value="Chromosome A"/>
</dbReference>
<name>A0A9Q0S8J1_9DIPT</name>
<comment type="caution">
    <text evidence="1">The sequence shown here is derived from an EMBL/GenBank/DDBJ whole genome shotgun (WGS) entry which is preliminary data.</text>
</comment>
<evidence type="ECO:0000313" key="1">
    <source>
        <dbReference type="EMBL" id="KAJ6647200.1"/>
    </source>
</evidence>
<protein>
    <submittedName>
        <fullName evidence="1">Uncharacterized protein</fullName>
    </submittedName>
</protein>
<dbReference type="OrthoDB" id="7778552at2759"/>
<gene>
    <name evidence="1" type="ORF">Bhyg_02420</name>
</gene>
<dbReference type="EMBL" id="WJQU01000001">
    <property type="protein sequence ID" value="KAJ6647200.1"/>
    <property type="molecule type" value="Genomic_DNA"/>
</dbReference>
<proteinExistence type="predicted"/>
<sequence>MSSLKFEEISKEILNNDNLTNLQTIKENRNLISQTLLAKHKELSSFDTKNCKLKERTQETREEIDQRVKGYNELQERLRKFIKTTRKKFKPTVDEHCKVHKNVMPTNFLDRLNNFLDKDLSVPDIHQSLRSDEETFMQHASNIESLNKLIESVKEHKIKEATLPSAKEVNDSVKLLCEIVSDVDCLNESSTMYNGLSGKSPNVGFEEEIKDLTDKLFIP</sequence>
<dbReference type="AlphaFoldDB" id="A0A9Q0S8J1"/>
<evidence type="ECO:0000313" key="2">
    <source>
        <dbReference type="Proteomes" id="UP001151699"/>
    </source>
</evidence>
<reference evidence="1" key="1">
    <citation type="submission" date="2022-07" db="EMBL/GenBank/DDBJ databases">
        <authorList>
            <person name="Trinca V."/>
            <person name="Uliana J.V.C."/>
            <person name="Torres T.T."/>
            <person name="Ward R.J."/>
            <person name="Monesi N."/>
        </authorList>
    </citation>
    <scope>NUCLEOTIDE SEQUENCE</scope>
    <source>
        <strain evidence="1">HSMRA1968</strain>
        <tissue evidence="1">Whole embryos</tissue>
    </source>
</reference>
<organism evidence="1 2">
    <name type="scientific">Pseudolycoriella hygida</name>
    <dbReference type="NCBI Taxonomy" id="35572"/>
    <lineage>
        <taxon>Eukaryota</taxon>
        <taxon>Metazoa</taxon>
        <taxon>Ecdysozoa</taxon>
        <taxon>Arthropoda</taxon>
        <taxon>Hexapoda</taxon>
        <taxon>Insecta</taxon>
        <taxon>Pterygota</taxon>
        <taxon>Neoptera</taxon>
        <taxon>Endopterygota</taxon>
        <taxon>Diptera</taxon>
        <taxon>Nematocera</taxon>
        <taxon>Sciaroidea</taxon>
        <taxon>Sciaridae</taxon>
        <taxon>Pseudolycoriella</taxon>
    </lineage>
</organism>
<keyword evidence="2" id="KW-1185">Reference proteome</keyword>